<dbReference type="SMART" id="SM00148">
    <property type="entry name" value="PLCXc"/>
    <property type="match status" value="1"/>
</dbReference>
<accession>R7VK95</accession>
<evidence type="ECO:0000256" key="1">
    <source>
        <dbReference type="SAM" id="Phobius"/>
    </source>
</evidence>
<dbReference type="PROSITE" id="PS50007">
    <property type="entry name" value="PIPLC_X_DOMAIN"/>
    <property type="match status" value="1"/>
</dbReference>
<dbReference type="EMBL" id="AMQN01004253">
    <property type="status" value="NOT_ANNOTATED_CDS"/>
    <property type="molecule type" value="Genomic_DNA"/>
</dbReference>
<proteinExistence type="predicted"/>
<keyword evidence="1" id="KW-1133">Transmembrane helix</keyword>
<evidence type="ECO:0000313" key="4">
    <source>
        <dbReference type="EnsemblMetazoa" id="CapteP220953"/>
    </source>
</evidence>
<dbReference type="SUPFAM" id="SSF51695">
    <property type="entry name" value="PLC-like phosphodiesterases"/>
    <property type="match status" value="1"/>
</dbReference>
<gene>
    <name evidence="3" type="ORF">CAPTEDRAFT_220953</name>
</gene>
<sequence>MDSWITQTSPEWSVDQINMTPQLPKSSDFGQLSVLTVFGLLAHLISIPYTYYHASLITLMLLRLRKFFSLILLCISRNEEPEIFKNQRPRQQRSRGVMACCLAMFRILENIPGLGHLVAAGYLAAGSKDKAERAALKATAGIACCFCNLPVDVVDEMTAKPSLKLDSPGLMDRRKWMKRHHRKQLRNICLPGSHQSGTYHMSKKLNRIPMSEGWARCQKLSVEEQLCGGIRFFDFRIMTQDEQVWLHHNVVICRKLKDVLLQIKDFVTDNPSEIVFMHLDRDGKDVNWAQVQDFIHEYFGDKLVMEHMKDMVIGDIVDQGRNIVISGVPNASYSWRSIRHHWPNKPWPEQLRCDMEALITDLSLIPAHETLFWYKAECTPDAAMVMRNIGGVPGAWAKRKRGGQERFEFIEDMAAAVNQVVYEVIQPLDRIPFQVLSTDFVQDDIVGHIVQLNDSASEGVFTAEETLDATMDDVFSETSSLVNPKAAGRNQSVSNISVTTNRSNMNTSFDIRLKAAPPVEIKETNM</sequence>
<evidence type="ECO:0000313" key="3">
    <source>
        <dbReference type="EMBL" id="ELU16595.1"/>
    </source>
</evidence>
<dbReference type="EMBL" id="KB293048">
    <property type="protein sequence ID" value="ELU16595.1"/>
    <property type="molecule type" value="Genomic_DNA"/>
</dbReference>
<keyword evidence="1" id="KW-0812">Transmembrane</keyword>
<dbReference type="HOGENOM" id="CLU_518017_0_0_1"/>
<evidence type="ECO:0000313" key="5">
    <source>
        <dbReference type="Proteomes" id="UP000014760"/>
    </source>
</evidence>
<reference evidence="5" key="1">
    <citation type="submission" date="2012-12" db="EMBL/GenBank/DDBJ databases">
        <authorList>
            <person name="Hellsten U."/>
            <person name="Grimwood J."/>
            <person name="Chapman J.A."/>
            <person name="Shapiro H."/>
            <person name="Aerts A."/>
            <person name="Otillar R.P."/>
            <person name="Terry A.Y."/>
            <person name="Boore J.L."/>
            <person name="Simakov O."/>
            <person name="Marletaz F."/>
            <person name="Cho S.-J."/>
            <person name="Edsinger-Gonzales E."/>
            <person name="Havlak P."/>
            <person name="Kuo D.-H."/>
            <person name="Larsson T."/>
            <person name="Lv J."/>
            <person name="Arendt D."/>
            <person name="Savage R."/>
            <person name="Osoegawa K."/>
            <person name="de Jong P."/>
            <person name="Lindberg D.R."/>
            <person name="Seaver E.C."/>
            <person name="Weisblat D.A."/>
            <person name="Putnam N.H."/>
            <person name="Grigoriev I.V."/>
            <person name="Rokhsar D.S."/>
        </authorList>
    </citation>
    <scope>NUCLEOTIDE SEQUENCE</scope>
    <source>
        <strain evidence="5">I ESC-2004</strain>
    </source>
</reference>
<keyword evidence="5" id="KW-1185">Reference proteome</keyword>
<dbReference type="OrthoDB" id="1046782at2759"/>
<reference evidence="4" key="3">
    <citation type="submission" date="2015-06" db="UniProtKB">
        <authorList>
            <consortium name="EnsemblMetazoa"/>
        </authorList>
    </citation>
    <scope>IDENTIFICATION</scope>
</reference>
<dbReference type="InterPro" id="IPR051057">
    <property type="entry name" value="PI-PLC_domain"/>
</dbReference>
<dbReference type="Proteomes" id="UP000014760">
    <property type="component" value="Unassembled WGS sequence"/>
</dbReference>
<dbReference type="EnsemblMetazoa" id="CapteT220953">
    <property type="protein sequence ID" value="CapteP220953"/>
    <property type="gene ID" value="CapteG220953"/>
</dbReference>
<dbReference type="AlphaFoldDB" id="R7VK95"/>
<name>R7VK95_CAPTE</name>
<reference evidence="3 5" key="2">
    <citation type="journal article" date="2013" name="Nature">
        <title>Insights into bilaterian evolution from three spiralian genomes.</title>
        <authorList>
            <person name="Simakov O."/>
            <person name="Marletaz F."/>
            <person name="Cho S.J."/>
            <person name="Edsinger-Gonzales E."/>
            <person name="Havlak P."/>
            <person name="Hellsten U."/>
            <person name="Kuo D.H."/>
            <person name="Larsson T."/>
            <person name="Lv J."/>
            <person name="Arendt D."/>
            <person name="Savage R."/>
            <person name="Osoegawa K."/>
            <person name="de Jong P."/>
            <person name="Grimwood J."/>
            <person name="Chapman J.A."/>
            <person name="Shapiro H."/>
            <person name="Aerts A."/>
            <person name="Otillar R.P."/>
            <person name="Terry A.Y."/>
            <person name="Boore J.L."/>
            <person name="Grigoriev I.V."/>
            <person name="Lindberg D.R."/>
            <person name="Seaver E.C."/>
            <person name="Weisblat D.A."/>
            <person name="Putnam N.H."/>
            <person name="Rokhsar D.S."/>
        </authorList>
    </citation>
    <scope>NUCLEOTIDE SEQUENCE</scope>
    <source>
        <strain evidence="3 5">I ESC-2004</strain>
    </source>
</reference>
<dbReference type="PANTHER" id="PTHR13593">
    <property type="match status" value="1"/>
</dbReference>
<dbReference type="Gene3D" id="3.20.20.190">
    <property type="entry name" value="Phosphatidylinositol (PI) phosphodiesterase"/>
    <property type="match status" value="1"/>
</dbReference>
<evidence type="ECO:0000259" key="2">
    <source>
        <dbReference type="SMART" id="SM00148"/>
    </source>
</evidence>
<protein>
    <recommendedName>
        <fullName evidence="2">Phosphatidylinositol-specific phospholipase C X domain-containing protein</fullName>
    </recommendedName>
</protein>
<dbReference type="STRING" id="283909.R7VK95"/>
<organism evidence="3">
    <name type="scientific">Capitella teleta</name>
    <name type="common">Polychaete worm</name>
    <dbReference type="NCBI Taxonomy" id="283909"/>
    <lineage>
        <taxon>Eukaryota</taxon>
        <taxon>Metazoa</taxon>
        <taxon>Spiralia</taxon>
        <taxon>Lophotrochozoa</taxon>
        <taxon>Annelida</taxon>
        <taxon>Polychaeta</taxon>
        <taxon>Sedentaria</taxon>
        <taxon>Scolecida</taxon>
        <taxon>Capitellidae</taxon>
        <taxon>Capitella</taxon>
    </lineage>
</organism>
<dbReference type="PANTHER" id="PTHR13593:SF113">
    <property type="entry name" value="SI:DKEY-266F7.9"/>
    <property type="match status" value="1"/>
</dbReference>
<dbReference type="EMBL" id="AMQN01004252">
    <property type="status" value="NOT_ANNOTATED_CDS"/>
    <property type="molecule type" value="Genomic_DNA"/>
</dbReference>
<keyword evidence="1" id="KW-0472">Membrane</keyword>
<dbReference type="InterPro" id="IPR017946">
    <property type="entry name" value="PLC-like_Pdiesterase_TIM-brl"/>
</dbReference>
<dbReference type="GO" id="GO:0006629">
    <property type="term" value="P:lipid metabolic process"/>
    <property type="evidence" value="ECO:0007669"/>
    <property type="project" value="InterPro"/>
</dbReference>
<feature type="domain" description="Phosphatidylinositol-specific phospholipase C X" evidence="2">
    <location>
        <begin position="184"/>
        <end position="328"/>
    </location>
</feature>
<dbReference type="GO" id="GO:0008081">
    <property type="term" value="F:phosphoric diester hydrolase activity"/>
    <property type="evidence" value="ECO:0007669"/>
    <property type="project" value="InterPro"/>
</dbReference>
<dbReference type="Pfam" id="PF00388">
    <property type="entry name" value="PI-PLC-X"/>
    <property type="match status" value="1"/>
</dbReference>
<dbReference type="InterPro" id="IPR000909">
    <property type="entry name" value="PLipase_C_PInositol-sp_X_dom"/>
</dbReference>
<feature type="transmembrane region" description="Helical" evidence="1">
    <location>
        <begin position="29"/>
        <end position="49"/>
    </location>
</feature>